<dbReference type="Proteomes" id="UP000694389">
    <property type="component" value="Unassembled WGS sequence"/>
</dbReference>
<dbReference type="Ensembl" id="ENSDLAT00005069618.1">
    <property type="protein sequence ID" value="ENSDLAP00005068374.1"/>
    <property type="gene ID" value="ENSDLAG00005033537.1"/>
</dbReference>
<evidence type="ECO:0000313" key="3">
    <source>
        <dbReference type="Proteomes" id="UP000694389"/>
    </source>
</evidence>
<proteinExistence type="predicted"/>
<protein>
    <submittedName>
        <fullName evidence="2">Uncharacterized protein</fullName>
    </submittedName>
</protein>
<keyword evidence="1" id="KW-1133">Transmembrane helix</keyword>
<keyword evidence="3" id="KW-1185">Reference proteome</keyword>
<dbReference type="AlphaFoldDB" id="A0A8P4G8X8"/>
<accession>A0A8P4G8X8</accession>
<evidence type="ECO:0000256" key="1">
    <source>
        <dbReference type="SAM" id="Phobius"/>
    </source>
</evidence>
<reference evidence="2" key="2">
    <citation type="submission" date="2025-09" db="UniProtKB">
        <authorList>
            <consortium name="Ensembl"/>
        </authorList>
    </citation>
    <scope>IDENTIFICATION</scope>
</reference>
<feature type="transmembrane region" description="Helical" evidence="1">
    <location>
        <begin position="69"/>
        <end position="88"/>
    </location>
</feature>
<dbReference type="GeneTree" id="ENSGT00940000181075"/>
<sequence length="89" mass="10033">MAIHQQPGQMVTVMTTAQGPGTWSTGLCDCCSDMGTCKSTQEIILLTSLCHSSPHTSFPTYCWLVDVHILIKLLFIYLFIFNSFFPLWK</sequence>
<organism evidence="2 3">
    <name type="scientific">Dicentrarchus labrax</name>
    <name type="common">European seabass</name>
    <name type="synonym">Morone labrax</name>
    <dbReference type="NCBI Taxonomy" id="13489"/>
    <lineage>
        <taxon>Eukaryota</taxon>
        <taxon>Metazoa</taxon>
        <taxon>Chordata</taxon>
        <taxon>Craniata</taxon>
        <taxon>Vertebrata</taxon>
        <taxon>Euteleostomi</taxon>
        <taxon>Actinopterygii</taxon>
        <taxon>Neopterygii</taxon>
        <taxon>Teleostei</taxon>
        <taxon>Neoteleostei</taxon>
        <taxon>Acanthomorphata</taxon>
        <taxon>Eupercaria</taxon>
        <taxon>Moronidae</taxon>
        <taxon>Dicentrarchus</taxon>
    </lineage>
</organism>
<evidence type="ECO:0000313" key="2">
    <source>
        <dbReference type="Ensembl" id="ENSDLAP00005068374.1"/>
    </source>
</evidence>
<reference evidence="2" key="1">
    <citation type="submission" date="2025-08" db="UniProtKB">
        <authorList>
            <consortium name="Ensembl"/>
        </authorList>
    </citation>
    <scope>IDENTIFICATION</scope>
</reference>
<keyword evidence="1" id="KW-0472">Membrane</keyword>
<keyword evidence="1" id="KW-0812">Transmembrane</keyword>
<name>A0A8P4G8X8_DICLA</name>